<name>A0A8H6YS18_9AGAR</name>
<dbReference type="OrthoDB" id="3145912at2759"/>
<comment type="caution">
    <text evidence="1">The sequence shown here is derived from an EMBL/GenBank/DDBJ whole genome shotgun (WGS) entry which is preliminary data.</text>
</comment>
<dbReference type="EMBL" id="JACAZI010000003">
    <property type="protein sequence ID" value="KAF7366153.1"/>
    <property type="molecule type" value="Genomic_DNA"/>
</dbReference>
<protein>
    <submittedName>
        <fullName evidence="1">Uncharacterized protein</fullName>
    </submittedName>
</protein>
<organism evidence="1 2">
    <name type="scientific">Mycena venus</name>
    <dbReference type="NCBI Taxonomy" id="2733690"/>
    <lineage>
        <taxon>Eukaryota</taxon>
        <taxon>Fungi</taxon>
        <taxon>Dikarya</taxon>
        <taxon>Basidiomycota</taxon>
        <taxon>Agaricomycotina</taxon>
        <taxon>Agaricomycetes</taxon>
        <taxon>Agaricomycetidae</taxon>
        <taxon>Agaricales</taxon>
        <taxon>Marasmiineae</taxon>
        <taxon>Mycenaceae</taxon>
        <taxon>Mycena</taxon>
    </lineage>
</organism>
<dbReference type="Proteomes" id="UP000620124">
    <property type="component" value="Unassembled WGS sequence"/>
</dbReference>
<dbReference type="AlphaFoldDB" id="A0A8H6YS18"/>
<gene>
    <name evidence="1" type="ORF">MVEN_00492200</name>
</gene>
<sequence length="229" mass="25368">MGNEPIFPPEIERDVFETTALMHPGTIPPLLRVARRVLIWIEPLLYRVIRADQDNNSMVRALQDAMESKPPEFFRNAVRHLALDSLSACSEDQGRQLLALCKGVVNFGSNYGFTSPALLPLLAEVRIQRLCLTLADLFGRKPIDLTHPLFRSVTHLDIFGLRGVVPVLADMPLLPALTHLCLDCDIPRDALLGVLAACPRSDCCWSSGKGRTGIRMQRSGSPVRMMCGL</sequence>
<accession>A0A8H6YS18</accession>
<evidence type="ECO:0000313" key="1">
    <source>
        <dbReference type="EMBL" id="KAF7366153.1"/>
    </source>
</evidence>
<evidence type="ECO:0000313" key="2">
    <source>
        <dbReference type="Proteomes" id="UP000620124"/>
    </source>
</evidence>
<keyword evidence="2" id="KW-1185">Reference proteome</keyword>
<reference evidence="1" key="1">
    <citation type="submission" date="2020-05" db="EMBL/GenBank/DDBJ databases">
        <title>Mycena genomes resolve the evolution of fungal bioluminescence.</title>
        <authorList>
            <person name="Tsai I.J."/>
        </authorList>
    </citation>
    <scope>NUCLEOTIDE SEQUENCE</scope>
    <source>
        <strain evidence="1">CCC161011</strain>
    </source>
</reference>
<proteinExistence type="predicted"/>